<protein>
    <submittedName>
        <fullName evidence="2">Uncharacterized protein</fullName>
    </submittedName>
</protein>
<dbReference type="InterPro" id="IPR036397">
    <property type="entry name" value="RNaseH_sf"/>
</dbReference>
<dbReference type="AlphaFoldDB" id="A0A914DFS6"/>
<dbReference type="PANTHER" id="PTHR21174:SF0">
    <property type="entry name" value="HD PHOSPHOHYDROLASE FAMILY PROTEIN-RELATED"/>
    <property type="match status" value="1"/>
</dbReference>
<accession>A0A914DFS6</accession>
<dbReference type="PANTHER" id="PTHR21174">
    <property type="match status" value="1"/>
</dbReference>
<evidence type="ECO:0000313" key="2">
    <source>
        <dbReference type="WBParaSite" id="ACRNAN_scaffold240.g25780.t2"/>
    </source>
</evidence>
<dbReference type="InterPro" id="IPR009218">
    <property type="entry name" value="HD_phosphohydro"/>
</dbReference>
<reference evidence="2" key="1">
    <citation type="submission" date="2022-11" db="UniProtKB">
        <authorList>
            <consortium name="WormBaseParasite"/>
        </authorList>
    </citation>
    <scope>IDENTIFICATION</scope>
</reference>
<proteinExistence type="predicted"/>
<dbReference type="Gene3D" id="3.30.420.10">
    <property type="entry name" value="Ribonuclease H-like superfamily/Ribonuclease H"/>
    <property type="match status" value="1"/>
</dbReference>
<keyword evidence="1" id="KW-1185">Reference proteome</keyword>
<dbReference type="WBParaSite" id="ACRNAN_scaffold240.g25780.t2">
    <property type="protein sequence ID" value="ACRNAN_scaffold240.g25780.t2"/>
    <property type="gene ID" value="ACRNAN_scaffold240.g25780"/>
</dbReference>
<name>A0A914DFS6_9BILA</name>
<dbReference type="GO" id="GO:0003676">
    <property type="term" value="F:nucleic acid binding"/>
    <property type="evidence" value="ECO:0007669"/>
    <property type="project" value="InterPro"/>
</dbReference>
<dbReference type="Proteomes" id="UP000887540">
    <property type="component" value="Unplaced"/>
</dbReference>
<organism evidence="1 2">
    <name type="scientific">Acrobeloides nanus</name>
    <dbReference type="NCBI Taxonomy" id="290746"/>
    <lineage>
        <taxon>Eukaryota</taxon>
        <taxon>Metazoa</taxon>
        <taxon>Ecdysozoa</taxon>
        <taxon>Nematoda</taxon>
        <taxon>Chromadorea</taxon>
        <taxon>Rhabditida</taxon>
        <taxon>Tylenchina</taxon>
        <taxon>Cephalobomorpha</taxon>
        <taxon>Cephaloboidea</taxon>
        <taxon>Cephalobidae</taxon>
        <taxon>Acrobeloides</taxon>
    </lineage>
</organism>
<sequence>MASEASASSSTPNVSPVLVKELRTRWDDLTSFVSAATKEKWWTAIYNNYSARHFHNLDHLAHMLNLFDQYKDKLKDRYAMAFAIIFKHLEYDPKASDDAEKNAHKLREFCSETTFDQENYVANLIIESGSNCTDAHLSKTEFGADDIHYLIDFDMAYLGDVPEKYDEHSKNIHQEFGHLNETEYREQRIKVLELFLQVPNIYATRDFRERFEDAARKNIQHEIDSLNKQKLSEAVDAIKEGAKGGSKVKKFTTIEEMRESLTEFFASKDRDWYRSGIHQLEEQLQKMIESDGEYF</sequence>
<evidence type="ECO:0000313" key="1">
    <source>
        <dbReference type="Proteomes" id="UP000887540"/>
    </source>
</evidence>